<organism evidence="4 5">
    <name type="scientific">Neocallimastix californiae</name>
    <dbReference type="NCBI Taxonomy" id="1754190"/>
    <lineage>
        <taxon>Eukaryota</taxon>
        <taxon>Fungi</taxon>
        <taxon>Fungi incertae sedis</taxon>
        <taxon>Chytridiomycota</taxon>
        <taxon>Chytridiomycota incertae sedis</taxon>
        <taxon>Neocallimastigomycetes</taxon>
        <taxon>Neocallimastigales</taxon>
        <taxon>Neocallimastigaceae</taxon>
        <taxon>Neocallimastix</taxon>
    </lineage>
</organism>
<dbReference type="AlphaFoldDB" id="A0A1Y1Z875"/>
<evidence type="ECO:0000256" key="1">
    <source>
        <dbReference type="ARBA" id="ARBA00022737"/>
    </source>
</evidence>
<dbReference type="Pfam" id="PF12796">
    <property type="entry name" value="Ank_2"/>
    <property type="match status" value="3"/>
</dbReference>
<dbReference type="SUPFAM" id="SSF48403">
    <property type="entry name" value="Ankyrin repeat"/>
    <property type="match status" value="1"/>
</dbReference>
<dbReference type="PROSITE" id="PS50297">
    <property type="entry name" value="ANK_REP_REGION"/>
    <property type="match status" value="1"/>
</dbReference>
<dbReference type="InterPro" id="IPR002110">
    <property type="entry name" value="Ankyrin_rpt"/>
</dbReference>
<feature type="repeat" description="ANK" evidence="3">
    <location>
        <begin position="435"/>
        <end position="467"/>
    </location>
</feature>
<sequence>MEINTFISELILNLKDNNKNCVKLLEKNTKIIKKYLAEDGNPKIIVEFIREVNNMILSNKCQFNILEMVLKNENLKYIYSEFKKSDILIQACKLGKIEVVKWLLTMDISPYVQDKEGMTALMYSVKNKNLMFAVSKLSKNAKCCNLEDINGNNALFHSIHNTVALLDLSLVDINHINHNKETVLLYCCKNKIYEPIKTLLNRKEINLSILDNEGKTALMYLTEDERENEINYVRLLQKGNEFNYVNNNGESILSILIKRMYRKDNHVINKYSYSQMAKIIVCLIKAEANFNVVVDKDGNTALMAFLIANDYATFNLVTHYAKNLDFSFKNLNGENATSLFLKSNETFSSERLVLEQPTFDYDYIDPINKNNALILSTINHPSMINDIIKINPKCINNLNNYKENALIIATKINNINAINDLLNNGDININQQDNKGNTALHYATMTKNLLILRKLLDNGADKLIKNMDNKSALDIGNHLNDENVLNILNNHLSKLKLKKKSSIKISMSTQIKEYLYSNVSNLYIDMKNSSSKEIQNEIDMIYNEYINDIKKKKQELESINYAKYNMLY</sequence>
<evidence type="ECO:0000256" key="3">
    <source>
        <dbReference type="PROSITE-ProRule" id="PRU00023"/>
    </source>
</evidence>
<evidence type="ECO:0000313" key="5">
    <source>
        <dbReference type="Proteomes" id="UP000193920"/>
    </source>
</evidence>
<dbReference type="PANTHER" id="PTHR24198:SF165">
    <property type="entry name" value="ANKYRIN REPEAT-CONTAINING PROTEIN-RELATED"/>
    <property type="match status" value="1"/>
</dbReference>
<keyword evidence="1" id="KW-0677">Repeat</keyword>
<dbReference type="SMART" id="SM00248">
    <property type="entry name" value="ANK"/>
    <property type="match status" value="8"/>
</dbReference>
<protein>
    <submittedName>
        <fullName evidence="4">Ankyrin</fullName>
    </submittedName>
</protein>
<dbReference type="OrthoDB" id="10057496at2759"/>
<evidence type="ECO:0000313" key="4">
    <source>
        <dbReference type="EMBL" id="ORY06416.1"/>
    </source>
</evidence>
<proteinExistence type="predicted"/>
<dbReference type="InterPro" id="IPR036770">
    <property type="entry name" value="Ankyrin_rpt-contain_sf"/>
</dbReference>
<dbReference type="Proteomes" id="UP000193920">
    <property type="component" value="Unassembled WGS sequence"/>
</dbReference>
<dbReference type="EMBL" id="MCOG01000439">
    <property type="protein sequence ID" value="ORY06416.1"/>
    <property type="molecule type" value="Genomic_DNA"/>
</dbReference>
<dbReference type="PANTHER" id="PTHR24198">
    <property type="entry name" value="ANKYRIN REPEAT AND PROTEIN KINASE DOMAIN-CONTAINING PROTEIN"/>
    <property type="match status" value="1"/>
</dbReference>
<accession>A0A1Y1Z875</accession>
<dbReference type="PROSITE" id="PS50088">
    <property type="entry name" value="ANK_REPEAT"/>
    <property type="match status" value="1"/>
</dbReference>
<evidence type="ECO:0000256" key="2">
    <source>
        <dbReference type="ARBA" id="ARBA00023043"/>
    </source>
</evidence>
<dbReference type="Gene3D" id="1.25.40.20">
    <property type="entry name" value="Ankyrin repeat-containing domain"/>
    <property type="match status" value="4"/>
</dbReference>
<name>A0A1Y1Z875_9FUNG</name>
<comment type="caution">
    <text evidence="4">The sequence shown here is derived from an EMBL/GenBank/DDBJ whole genome shotgun (WGS) entry which is preliminary data.</text>
</comment>
<dbReference type="STRING" id="1754190.A0A1Y1Z875"/>
<gene>
    <name evidence="4" type="ORF">LY90DRAFT_678357</name>
</gene>
<keyword evidence="2 3" id="KW-0040">ANK repeat</keyword>
<reference evidence="4 5" key="1">
    <citation type="submission" date="2016-08" db="EMBL/GenBank/DDBJ databases">
        <title>A Parts List for Fungal Cellulosomes Revealed by Comparative Genomics.</title>
        <authorList>
            <consortium name="DOE Joint Genome Institute"/>
            <person name="Haitjema C.H."/>
            <person name="Gilmore S.P."/>
            <person name="Henske J.K."/>
            <person name="Solomon K.V."/>
            <person name="De Groot R."/>
            <person name="Kuo A."/>
            <person name="Mondo S.J."/>
            <person name="Salamov A.A."/>
            <person name="Labutti K."/>
            <person name="Zhao Z."/>
            <person name="Chiniquy J."/>
            <person name="Barry K."/>
            <person name="Brewer H.M."/>
            <person name="Purvine S.O."/>
            <person name="Wright A.T."/>
            <person name="Boxma B."/>
            <person name="Van Alen T."/>
            <person name="Hackstein J.H."/>
            <person name="Baker S.E."/>
            <person name="Grigoriev I.V."/>
            <person name="O'Malley M.A."/>
        </authorList>
    </citation>
    <scope>NUCLEOTIDE SEQUENCE [LARGE SCALE GENOMIC DNA]</scope>
    <source>
        <strain evidence="4 5">G1</strain>
    </source>
</reference>
<keyword evidence="5" id="KW-1185">Reference proteome</keyword>